<evidence type="ECO:0000256" key="3">
    <source>
        <dbReference type="ARBA" id="ARBA00022989"/>
    </source>
</evidence>
<feature type="domain" description="CHASE" evidence="6">
    <location>
        <begin position="94"/>
        <end position="255"/>
    </location>
</feature>
<sequence length="560" mass="61504">MERSGGTEDKAVPDLRFHSSIAERVQPAQGALAAAILGVALSVIAFFAVSSWEDRAAERSFQTLAQDHIRTLQHGIDDYVARLAGLRAFFNATEEQGVTREEFETYARELMRDLPGLYSMSWTPRVTDAEREAFERAARDDGIESFRISVIDQKGDKAGASPIRADYYPVYYSTQPHNAASYGIDLQDGGLRQRPLDAARDNDRLAATGNFRLQTGDGNQYGFYVVLPVYKRGLPHETLEQRRQNIVGFVRATFQFHLIADAVLSGVKAPVNFFLFEMDAQATHLPAYVRTNGKASDHRVPRAYVMTEKPKWVGDLQVADRHWEAVAVPNGTSSLARHNRAWIVLASGLVITSIVALLVWSSTRYMRMLEAANAAISEQALTDPLTGLANRRHFVERLTEAFATADRTGHGFALHFMDLDGFKTVNDTHGHPMGDALLKEVADRLRARVREIDFVARFGGDEFAILQTLVKSPIAASNVAEKLVQAVAAPYRIGGVDLDITASFGIALYTAQVEGPTSLMMQADLALYSAKAAGRNAVRIYGGDAQTGAPLHEAHHSSAA</sequence>
<keyword evidence="4 5" id="KW-0472">Membrane</keyword>
<feature type="transmembrane region" description="Helical" evidence="5">
    <location>
        <begin position="341"/>
        <end position="360"/>
    </location>
</feature>
<dbReference type="InterPro" id="IPR042240">
    <property type="entry name" value="CHASE_sf"/>
</dbReference>
<reference evidence="8 9" key="1">
    <citation type="submission" date="2020-08" db="EMBL/GenBank/DDBJ databases">
        <title>Genome sequence of Rhizobiales bacterium strain IZ6.</title>
        <authorList>
            <person name="Nakai R."/>
            <person name="Naganuma T."/>
        </authorList>
    </citation>
    <scope>NUCLEOTIDE SEQUENCE [LARGE SCALE GENOMIC DNA]</scope>
    <source>
        <strain evidence="8 9">IZ6</strain>
    </source>
</reference>
<dbReference type="PANTHER" id="PTHR46663:SF2">
    <property type="entry name" value="GGDEF DOMAIN-CONTAINING PROTEIN"/>
    <property type="match status" value="1"/>
</dbReference>
<accession>A0A6S6QRD1</accession>
<feature type="domain" description="GGDEF" evidence="7">
    <location>
        <begin position="410"/>
        <end position="543"/>
    </location>
</feature>
<dbReference type="Gene3D" id="3.30.450.350">
    <property type="entry name" value="CHASE domain"/>
    <property type="match status" value="1"/>
</dbReference>
<dbReference type="GO" id="GO:0003824">
    <property type="term" value="F:catalytic activity"/>
    <property type="evidence" value="ECO:0007669"/>
    <property type="project" value="UniProtKB-ARBA"/>
</dbReference>
<evidence type="ECO:0000256" key="1">
    <source>
        <dbReference type="ARBA" id="ARBA00004370"/>
    </source>
</evidence>
<keyword evidence="2 5" id="KW-0812">Transmembrane</keyword>
<organism evidence="8 9">
    <name type="scientific">Terrihabitans soli</name>
    <dbReference type="NCBI Taxonomy" id="708113"/>
    <lineage>
        <taxon>Bacteria</taxon>
        <taxon>Pseudomonadati</taxon>
        <taxon>Pseudomonadota</taxon>
        <taxon>Alphaproteobacteria</taxon>
        <taxon>Hyphomicrobiales</taxon>
        <taxon>Terrihabitans</taxon>
    </lineage>
</organism>
<dbReference type="Gene3D" id="3.30.70.270">
    <property type="match status" value="1"/>
</dbReference>
<dbReference type="CDD" id="cd01949">
    <property type="entry name" value="GGDEF"/>
    <property type="match status" value="1"/>
</dbReference>
<dbReference type="InterPro" id="IPR000160">
    <property type="entry name" value="GGDEF_dom"/>
</dbReference>
<dbReference type="SUPFAM" id="SSF55073">
    <property type="entry name" value="Nucleotide cyclase"/>
    <property type="match status" value="1"/>
</dbReference>
<evidence type="ECO:0000256" key="2">
    <source>
        <dbReference type="ARBA" id="ARBA00022692"/>
    </source>
</evidence>
<dbReference type="PROSITE" id="PS50887">
    <property type="entry name" value="GGDEF"/>
    <property type="match status" value="1"/>
</dbReference>
<dbReference type="FunFam" id="3.30.70.270:FF:000001">
    <property type="entry name" value="Diguanylate cyclase domain protein"/>
    <property type="match status" value="1"/>
</dbReference>
<dbReference type="SMART" id="SM00267">
    <property type="entry name" value="GGDEF"/>
    <property type="match status" value="1"/>
</dbReference>
<dbReference type="InterPro" id="IPR043128">
    <property type="entry name" value="Rev_trsase/Diguanyl_cyclase"/>
</dbReference>
<dbReference type="PANTHER" id="PTHR46663">
    <property type="entry name" value="DIGUANYLATE CYCLASE DGCT-RELATED"/>
    <property type="match status" value="1"/>
</dbReference>
<keyword evidence="3 5" id="KW-1133">Transmembrane helix</keyword>
<dbReference type="InterPro" id="IPR029787">
    <property type="entry name" value="Nucleotide_cyclase"/>
</dbReference>
<feature type="transmembrane region" description="Helical" evidence="5">
    <location>
        <begin position="31"/>
        <end position="52"/>
    </location>
</feature>
<dbReference type="AlphaFoldDB" id="A0A6S6QRD1"/>
<evidence type="ECO:0000259" key="7">
    <source>
        <dbReference type="PROSITE" id="PS50887"/>
    </source>
</evidence>
<evidence type="ECO:0000256" key="4">
    <source>
        <dbReference type="ARBA" id="ARBA00023136"/>
    </source>
</evidence>
<protein>
    <recommendedName>
        <fullName evidence="10">Diguanylate cyclase</fullName>
    </recommendedName>
</protein>
<evidence type="ECO:0008006" key="10">
    <source>
        <dbReference type="Google" id="ProtNLM"/>
    </source>
</evidence>
<keyword evidence="9" id="KW-1185">Reference proteome</keyword>
<dbReference type="GO" id="GO:0016020">
    <property type="term" value="C:membrane"/>
    <property type="evidence" value="ECO:0007669"/>
    <property type="project" value="UniProtKB-SubCell"/>
</dbReference>
<name>A0A6S6QRD1_9HYPH</name>
<dbReference type="Pfam" id="PF03924">
    <property type="entry name" value="CHASE"/>
    <property type="match status" value="1"/>
</dbReference>
<dbReference type="NCBIfam" id="TIGR00254">
    <property type="entry name" value="GGDEF"/>
    <property type="match status" value="1"/>
</dbReference>
<dbReference type="SMART" id="SM01079">
    <property type="entry name" value="CHASE"/>
    <property type="match status" value="1"/>
</dbReference>
<evidence type="ECO:0000256" key="5">
    <source>
        <dbReference type="SAM" id="Phobius"/>
    </source>
</evidence>
<dbReference type="Proteomes" id="UP000515317">
    <property type="component" value="Chromosome"/>
</dbReference>
<dbReference type="KEGG" id="tso:IZ6_28910"/>
<proteinExistence type="predicted"/>
<dbReference type="PROSITE" id="PS50839">
    <property type="entry name" value="CHASE"/>
    <property type="match status" value="1"/>
</dbReference>
<comment type="subcellular location">
    <subcellularLocation>
        <location evidence="1">Membrane</location>
    </subcellularLocation>
</comment>
<evidence type="ECO:0000313" key="8">
    <source>
        <dbReference type="EMBL" id="BCJ92156.1"/>
    </source>
</evidence>
<dbReference type="InterPro" id="IPR006189">
    <property type="entry name" value="CHASE_dom"/>
</dbReference>
<dbReference type="EMBL" id="AP023361">
    <property type="protein sequence ID" value="BCJ92156.1"/>
    <property type="molecule type" value="Genomic_DNA"/>
</dbReference>
<gene>
    <name evidence="8" type="ORF">IZ6_28910</name>
</gene>
<dbReference type="InterPro" id="IPR052163">
    <property type="entry name" value="DGC-Regulatory_Protein"/>
</dbReference>
<evidence type="ECO:0000313" key="9">
    <source>
        <dbReference type="Proteomes" id="UP000515317"/>
    </source>
</evidence>
<dbReference type="Pfam" id="PF00990">
    <property type="entry name" value="GGDEF"/>
    <property type="match status" value="1"/>
</dbReference>
<dbReference type="GO" id="GO:0007165">
    <property type="term" value="P:signal transduction"/>
    <property type="evidence" value="ECO:0007669"/>
    <property type="project" value="UniProtKB-ARBA"/>
</dbReference>
<evidence type="ECO:0000259" key="6">
    <source>
        <dbReference type="PROSITE" id="PS50839"/>
    </source>
</evidence>